<evidence type="ECO:0000259" key="5">
    <source>
        <dbReference type="Pfam" id="PF12551"/>
    </source>
</evidence>
<evidence type="ECO:0000313" key="7">
    <source>
        <dbReference type="Proteomes" id="UP000343335"/>
    </source>
</evidence>
<dbReference type="GO" id="GO:0042619">
    <property type="term" value="P:poly-hydroxybutyrate biosynthetic process"/>
    <property type="evidence" value="ECO:0007669"/>
    <property type="project" value="InterPro"/>
</dbReference>
<feature type="compositionally biased region" description="Polar residues" evidence="3">
    <location>
        <begin position="10"/>
        <end position="20"/>
    </location>
</feature>
<dbReference type="InterPro" id="IPR029058">
    <property type="entry name" value="AB_hydrolase_fold"/>
</dbReference>
<keyword evidence="1" id="KW-0808">Transferase</keyword>
<sequence>MPARSDKTSRSTTARPSKSRTTAEVPPPPASSTASRSRGAPKTANPPTRRTVPHGATPDPSVTHKATPATPESKPSEASSSPSSPCATPLSSFTDHLDRAAMATTARFTGNVSLAAVALAWADWVMHAATAPGHQLNVFKAFAAIDKPASAGATNTGGPHEADRRFRDPSWDKPPFSWWRERFLRTQAFVDEMTGEIPGVDPHHRDVVRFMARQWLDVFSPSNQWWANPEVLSSIRETQGQNLVKGAQRWWSDLRDMAAGNAPGAGPDACKAFRVGHEIAATPGKVVYRNAFFELLQYAPAQAQTWREPILIVPSWLLKYYILDLEAQHSLVAYLVSQGHSVFMISWHNPGPEDRDRGLEDYLESGLLTALREVRRITGDVPVHACGYCLGGTLLAIAAATLARQSESTGPSGKTKHKADDAGTLASVTLLAAQTDFSEPGELGLFIDASQVAYLEAMMWRQGFIGGEQLAGTFQLLNSRDLIWSRLMHDYLLGEPAQTTDFTVWNADTTRIPARLHSQCLRELYLNNALATGTLKIGGQPVALSDIRVPMFVVATERDHISPWRSVYKMHLLNHGDLTFALVSGGHNVGVVCEPGHARSHHRVATRVAGSAYRDPDEWFGATPAMQSSWWPAWQAWLLAQGKHGGGDKPVDAPWPPATSLGDAPGTYVLER</sequence>
<evidence type="ECO:0000256" key="1">
    <source>
        <dbReference type="ARBA" id="ARBA00022679"/>
    </source>
</evidence>
<organism evidence="6 7">
    <name type="scientific">Pandoraea commovens</name>
    <dbReference type="NCBI Taxonomy" id="2508289"/>
    <lineage>
        <taxon>Bacteria</taxon>
        <taxon>Pseudomonadati</taxon>
        <taxon>Pseudomonadota</taxon>
        <taxon>Betaproteobacteria</taxon>
        <taxon>Burkholderiales</taxon>
        <taxon>Burkholderiaceae</taxon>
        <taxon>Pandoraea</taxon>
    </lineage>
</organism>
<proteinExistence type="predicted"/>
<dbReference type="Pfam" id="PF12551">
    <property type="entry name" value="PHBC_N"/>
    <property type="match status" value="1"/>
</dbReference>
<dbReference type="PANTHER" id="PTHR36837:SF5">
    <property type="entry name" value="POLY-3-HYDROXYBUTYRATE SYNTHASE"/>
    <property type="match status" value="1"/>
</dbReference>
<dbReference type="Pfam" id="PF07167">
    <property type="entry name" value="PhaC_N"/>
    <property type="match status" value="1"/>
</dbReference>
<dbReference type="InterPro" id="IPR022211">
    <property type="entry name" value="PHBC_N"/>
</dbReference>
<evidence type="ECO:0000256" key="2">
    <source>
        <dbReference type="ARBA" id="ARBA00023315"/>
    </source>
</evidence>
<dbReference type="AlphaFoldDB" id="A0A5E4S2C8"/>
<dbReference type="InterPro" id="IPR051321">
    <property type="entry name" value="PHA/PHB_synthase"/>
</dbReference>
<dbReference type="EMBL" id="CABPSA010000001">
    <property type="protein sequence ID" value="VVD69777.1"/>
    <property type="molecule type" value="Genomic_DNA"/>
</dbReference>
<feature type="compositionally biased region" description="Low complexity" evidence="3">
    <location>
        <begin position="31"/>
        <end position="41"/>
    </location>
</feature>
<feature type="domain" description="Poly-beta-hydroxybutyrate polymerase N-terminal" evidence="4">
    <location>
        <begin position="163"/>
        <end position="335"/>
    </location>
</feature>
<reference evidence="6 7" key="1">
    <citation type="submission" date="2019-08" db="EMBL/GenBank/DDBJ databases">
        <authorList>
            <person name="Peeters C."/>
        </authorList>
    </citation>
    <scope>NUCLEOTIDE SEQUENCE [LARGE SCALE GENOMIC DNA]</scope>
    <source>
        <strain evidence="6 7">LMG 31010</strain>
    </source>
</reference>
<dbReference type="Gene3D" id="3.40.50.1820">
    <property type="entry name" value="alpha/beta hydrolase"/>
    <property type="match status" value="1"/>
</dbReference>
<dbReference type="SUPFAM" id="SSF53474">
    <property type="entry name" value="alpha/beta-Hydrolases"/>
    <property type="match status" value="1"/>
</dbReference>
<name>A0A5E4S2C8_9BURK</name>
<dbReference type="PANTHER" id="PTHR36837">
    <property type="entry name" value="POLY(3-HYDROXYALKANOATE) POLYMERASE SUBUNIT PHAC"/>
    <property type="match status" value="1"/>
</dbReference>
<dbReference type="Proteomes" id="UP000343335">
    <property type="component" value="Unassembled WGS sequence"/>
</dbReference>
<protein>
    <submittedName>
        <fullName evidence="6">Poly-beta-hydroxybutyrate polymerase</fullName>
    </submittedName>
</protein>
<evidence type="ECO:0000259" key="4">
    <source>
        <dbReference type="Pfam" id="PF07167"/>
    </source>
</evidence>
<feature type="compositionally biased region" description="Low complexity" evidence="3">
    <location>
        <begin position="68"/>
        <end position="91"/>
    </location>
</feature>
<evidence type="ECO:0000313" key="6">
    <source>
        <dbReference type="EMBL" id="VVD69777.1"/>
    </source>
</evidence>
<feature type="region of interest" description="Disordered" evidence="3">
    <location>
        <begin position="645"/>
        <end position="666"/>
    </location>
</feature>
<feature type="region of interest" description="Disordered" evidence="3">
    <location>
        <begin position="1"/>
        <end position="91"/>
    </location>
</feature>
<dbReference type="GO" id="GO:0016746">
    <property type="term" value="F:acyltransferase activity"/>
    <property type="evidence" value="ECO:0007669"/>
    <property type="project" value="UniProtKB-KW"/>
</dbReference>
<feature type="domain" description="Poly-beta-hydroxybutyrate polymerase N-terminal" evidence="5">
    <location>
        <begin position="94"/>
        <end position="133"/>
    </location>
</feature>
<dbReference type="RefSeq" id="WP_246184418.1">
    <property type="nucleotide sequence ID" value="NZ_CABPSA010000001.1"/>
</dbReference>
<accession>A0A5E4S2C8</accession>
<evidence type="ECO:0000256" key="3">
    <source>
        <dbReference type="SAM" id="MobiDB-lite"/>
    </source>
</evidence>
<keyword evidence="2" id="KW-0012">Acyltransferase</keyword>
<gene>
    <name evidence="6" type="ORF">PCO31010_00548</name>
</gene>
<dbReference type="InterPro" id="IPR010941">
    <property type="entry name" value="PhaC_N"/>
</dbReference>